<reference evidence="2" key="1">
    <citation type="submission" date="2013-04" db="EMBL/GenBank/DDBJ databases">
        <authorList>
            <person name="Qu J."/>
            <person name="Murali S.C."/>
            <person name="Bandaranaike D."/>
            <person name="Bellair M."/>
            <person name="Blankenburg K."/>
            <person name="Chao H."/>
            <person name="Dinh H."/>
            <person name="Doddapaneni H."/>
            <person name="Downs B."/>
            <person name="Dugan-Rocha S."/>
            <person name="Elkadiri S."/>
            <person name="Gnanaolivu R.D."/>
            <person name="Hernandez B."/>
            <person name="Javaid M."/>
            <person name="Jayaseelan J.C."/>
            <person name="Lee S."/>
            <person name="Li M."/>
            <person name="Ming W."/>
            <person name="Munidasa M."/>
            <person name="Muniz J."/>
            <person name="Nguyen L."/>
            <person name="Ongeri F."/>
            <person name="Osuji N."/>
            <person name="Pu L.-L."/>
            <person name="Puazo M."/>
            <person name="Qu C."/>
            <person name="Quiroz J."/>
            <person name="Raj R."/>
            <person name="Weissenberger G."/>
            <person name="Xin Y."/>
            <person name="Zou X."/>
            <person name="Han Y."/>
            <person name="Richards S."/>
            <person name="Worley K."/>
            <person name="Muzny D."/>
            <person name="Gibbs R."/>
        </authorList>
    </citation>
    <scope>NUCLEOTIDE SEQUENCE</scope>
    <source>
        <strain evidence="2">Sampled in the wild</strain>
    </source>
</reference>
<sequence>MAHGKTTRDLLARVNLLIVKHWQHLKRELINAAAFLIPWEHRIKEIESHFGSVVASYFTFLRWLFWVNTVIATLLIAFVIIPERKARGGTLDVRKEMLPEEKAVATNLLTLWDFEGALKYSPMFYGFYSNREKTKGYRIPFAYFMTGLAVYVYSFVATLRKMAENSRMSKLSEKDDECVFSWKLFTGWDYMIGNAETAQNRVASIILGFKEVLLEEREKQKDRRNWKVIGLRVLVNILVLFLLASSAYAVVLVVRRSTQATSKDSWWRQNEITVVLSLISVAFPVLFELIGFLESYHPRKQLRIQLA</sequence>
<proteinExistence type="predicted"/>
<dbReference type="OrthoDB" id="5831905at2759"/>
<feature type="non-terminal residue" evidence="2">
    <location>
        <position position="1"/>
    </location>
</feature>
<comment type="caution">
    <text evidence="2">The sequence shown here is derived from an EMBL/GenBank/DDBJ whole genome shotgun (WGS) entry which is preliminary data.</text>
</comment>
<dbReference type="GO" id="GO:0008381">
    <property type="term" value="F:mechanosensitive monoatomic ion channel activity"/>
    <property type="evidence" value="ECO:0007669"/>
    <property type="project" value="TreeGrafter"/>
</dbReference>
<keyword evidence="1" id="KW-1133">Transmembrane helix</keyword>
<feature type="transmembrane region" description="Helical" evidence="1">
    <location>
        <begin position="141"/>
        <end position="159"/>
    </location>
</feature>
<dbReference type="EMBL" id="KZ308578">
    <property type="protein sequence ID" value="KAG8231827.1"/>
    <property type="molecule type" value="Genomic_DNA"/>
</dbReference>
<accession>A0A8K0KBA5</accession>
<dbReference type="PANTHER" id="PTHR23302:SF40">
    <property type="entry name" value="TRANSMEMBRANE CHANNEL-LIKE PROTEIN"/>
    <property type="match status" value="1"/>
</dbReference>
<gene>
    <name evidence="2" type="ORF">J437_LFUL012321</name>
</gene>
<dbReference type="InterPro" id="IPR038900">
    <property type="entry name" value="TMC"/>
</dbReference>
<name>A0A8K0KBA5_LADFU</name>
<evidence type="ECO:0000313" key="2">
    <source>
        <dbReference type="EMBL" id="KAG8231827.1"/>
    </source>
</evidence>
<organism evidence="2 3">
    <name type="scientific">Ladona fulva</name>
    <name type="common">Scarce chaser dragonfly</name>
    <name type="synonym">Libellula fulva</name>
    <dbReference type="NCBI Taxonomy" id="123851"/>
    <lineage>
        <taxon>Eukaryota</taxon>
        <taxon>Metazoa</taxon>
        <taxon>Ecdysozoa</taxon>
        <taxon>Arthropoda</taxon>
        <taxon>Hexapoda</taxon>
        <taxon>Insecta</taxon>
        <taxon>Pterygota</taxon>
        <taxon>Palaeoptera</taxon>
        <taxon>Odonata</taxon>
        <taxon>Epiprocta</taxon>
        <taxon>Anisoptera</taxon>
        <taxon>Libelluloidea</taxon>
        <taxon>Libellulidae</taxon>
        <taxon>Ladona</taxon>
    </lineage>
</organism>
<evidence type="ECO:0008006" key="4">
    <source>
        <dbReference type="Google" id="ProtNLM"/>
    </source>
</evidence>
<feature type="transmembrane region" description="Helical" evidence="1">
    <location>
        <begin position="63"/>
        <end position="82"/>
    </location>
</feature>
<evidence type="ECO:0000256" key="1">
    <source>
        <dbReference type="SAM" id="Phobius"/>
    </source>
</evidence>
<reference evidence="2" key="2">
    <citation type="submission" date="2017-10" db="EMBL/GenBank/DDBJ databases">
        <title>Ladona fulva Genome sequencing and assembly.</title>
        <authorList>
            <person name="Murali S."/>
            <person name="Richards S."/>
            <person name="Bandaranaike D."/>
            <person name="Bellair M."/>
            <person name="Blankenburg K."/>
            <person name="Chao H."/>
            <person name="Dinh H."/>
            <person name="Doddapaneni H."/>
            <person name="Dugan-Rocha S."/>
            <person name="Elkadiri S."/>
            <person name="Gnanaolivu R."/>
            <person name="Hernandez B."/>
            <person name="Skinner E."/>
            <person name="Javaid M."/>
            <person name="Lee S."/>
            <person name="Li M."/>
            <person name="Ming W."/>
            <person name="Munidasa M."/>
            <person name="Muniz J."/>
            <person name="Nguyen L."/>
            <person name="Hughes D."/>
            <person name="Osuji N."/>
            <person name="Pu L.-L."/>
            <person name="Puazo M."/>
            <person name="Qu C."/>
            <person name="Quiroz J."/>
            <person name="Raj R."/>
            <person name="Weissenberger G."/>
            <person name="Xin Y."/>
            <person name="Zou X."/>
            <person name="Han Y."/>
            <person name="Worley K."/>
            <person name="Muzny D."/>
            <person name="Gibbs R."/>
        </authorList>
    </citation>
    <scope>NUCLEOTIDE SEQUENCE</scope>
    <source>
        <strain evidence="2">Sampled in the wild</strain>
    </source>
</reference>
<keyword evidence="3" id="KW-1185">Reference proteome</keyword>
<evidence type="ECO:0000313" key="3">
    <source>
        <dbReference type="Proteomes" id="UP000792457"/>
    </source>
</evidence>
<feature type="transmembrane region" description="Helical" evidence="1">
    <location>
        <begin position="229"/>
        <end position="254"/>
    </location>
</feature>
<protein>
    <recommendedName>
        <fullName evidence="4">Transmembrane channel-like protein 3</fullName>
    </recommendedName>
</protein>
<dbReference type="GO" id="GO:0005886">
    <property type="term" value="C:plasma membrane"/>
    <property type="evidence" value="ECO:0007669"/>
    <property type="project" value="InterPro"/>
</dbReference>
<dbReference type="Proteomes" id="UP000792457">
    <property type="component" value="Unassembled WGS sequence"/>
</dbReference>
<dbReference type="AlphaFoldDB" id="A0A8K0KBA5"/>
<keyword evidence="1" id="KW-0812">Transmembrane</keyword>
<keyword evidence="1" id="KW-0472">Membrane</keyword>
<feature type="transmembrane region" description="Helical" evidence="1">
    <location>
        <begin position="274"/>
        <end position="293"/>
    </location>
</feature>
<dbReference type="PANTHER" id="PTHR23302">
    <property type="entry name" value="TRANSMEMBRANE CHANNEL-RELATED"/>
    <property type="match status" value="1"/>
</dbReference>